<keyword evidence="14" id="KW-1185">Reference proteome</keyword>
<feature type="repeat" description="WD" evidence="11">
    <location>
        <begin position="465"/>
        <end position="506"/>
    </location>
</feature>
<keyword evidence="7" id="KW-0969">Cilium</keyword>
<dbReference type="InterPro" id="IPR001680">
    <property type="entry name" value="WD40_rpt"/>
</dbReference>
<sequence length="633" mass="69332">MSEPLPLQSVIGFGGSIENGLLPHPDGRTIIYPLGSTIVLRDKFDSRAQEFLQGHSDKVSAMALSKNGRYLATGQVTYMGFTADIIIWDLENRQLLHRMGLHKVKVQALDFSFDDSILASLGGPDDNSLVLWDVDSGTAICGSPTHTNFTLCVKFFNNRIDKLVTGGNYNLHVWEYDRANNKLRPQEAQMGQLQRVFKSITVDHRDQYAYCGTSTGDVLQISLDRVLFKNSGPAKDPVQLGVTAQAEIPTGDLLLGGGDGSLVVLKTHPEASPSNPKLLKKMVKMSGVKVEGAITSIVLDGVQGKAYSFLVGTAACNMYRLTYEPQTHKLAEELIQTAHNDKINDLAFPYEYSEVFATAGIGYIRVWHLATCRELLRITVPNLECHCICFAPNGKSIISGWSDGKIRAFAPQSGKMLYTIHDAHHKAVTAIAPTSDSGKVISGGEEGMVRVWRINRDSQVLEASMKDHKGSVNSIQVKMDDSECVSASSDGSCIIWDLRTFKRRTSLFANTFFKSVIYHPDESQLVTAGTDRKITYWDAYDGQAIRIIDGSDSDEVNSLATDRDGEAIISGGGDKLVRLWGYDEGHCYFIGMAHSGSITRVAVTPDKNAVVTVGMEGGIFVWQYSAPQSLADL</sequence>
<dbReference type="PROSITE" id="PS50294">
    <property type="entry name" value="WD_REPEATS_REGION"/>
    <property type="match status" value="2"/>
</dbReference>
<evidence type="ECO:0000256" key="4">
    <source>
        <dbReference type="ARBA" id="ARBA00022574"/>
    </source>
</evidence>
<evidence type="ECO:0000256" key="2">
    <source>
        <dbReference type="ARBA" id="ARBA00004496"/>
    </source>
</evidence>
<evidence type="ECO:0000256" key="7">
    <source>
        <dbReference type="ARBA" id="ARBA00023069"/>
    </source>
</evidence>
<dbReference type="InterPro" id="IPR019775">
    <property type="entry name" value="WD40_repeat_CS"/>
</dbReference>
<evidence type="ECO:0000256" key="8">
    <source>
        <dbReference type="ARBA" id="ARBA00023273"/>
    </source>
</evidence>
<comment type="caution">
    <text evidence="13">The sequence shown here is derived from an EMBL/GenBank/DDBJ whole genome shotgun (WGS) entry which is preliminary data.</text>
</comment>
<dbReference type="Pfam" id="PF23342">
    <property type="entry name" value="WDR90_beta-prop_4th"/>
    <property type="match status" value="1"/>
</dbReference>
<dbReference type="EMBL" id="MU069855">
    <property type="protein sequence ID" value="KAF5832700.1"/>
    <property type="molecule type" value="Genomic_DNA"/>
</dbReference>
<evidence type="ECO:0000313" key="13">
    <source>
        <dbReference type="EMBL" id="KAF5832700.1"/>
    </source>
</evidence>
<feature type="repeat" description="WD" evidence="11">
    <location>
        <begin position="421"/>
        <end position="462"/>
    </location>
</feature>
<gene>
    <name evidence="13" type="ORF">DUNSADRAFT_11344</name>
</gene>
<dbReference type="PANTHER" id="PTHR13720:SF14">
    <property type="entry name" value="CILIA- AND FLAGELLA-ASSOCIATED PROTEIN 52"/>
    <property type="match status" value="1"/>
</dbReference>
<evidence type="ECO:0000256" key="10">
    <source>
        <dbReference type="ARBA" id="ARBA00029552"/>
    </source>
</evidence>
<keyword evidence="4 11" id="KW-0853">WD repeat</keyword>
<dbReference type="InterPro" id="IPR011044">
    <property type="entry name" value="Quino_amine_DH_bsu"/>
</dbReference>
<evidence type="ECO:0000256" key="11">
    <source>
        <dbReference type="PROSITE-ProRule" id="PRU00221"/>
    </source>
</evidence>
<dbReference type="SMART" id="SM00320">
    <property type="entry name" value="WD40"/>
    <property type="match status" value="10"/>
</dbReference>
<dbReference type="SUPFAM" id="SSF50978">
    <property type="entry name" value="WD40 repeat-like"/>
    <property type="match status" value="1"/>
</dbReference>
<dbReference type="PROSITE" id="PS00678">
    <property type="entry name" value="WD_REPEATS_1"/>
    <property type="match status" value="1"/>
</dbReference>
<dbReference type="InterPro" id="IPR055440">
    <property type="entry name" value="Beta-prop_WDR90_4th"/>
</dbReference>
<feature type="domain" description="WDR90 4th beta-propeller" evidence="12">
    <location>
        <begin position="342"/>
        <end position="514"/>
    </location>
</feature>
<reference evidence="13" key="1">
    <citation type="submission" date="2017-08" db="EMBL/GenBank/DDBJ databases">
        <authorList>
            <person name="Polle J.E."/>
            <person name="Barry K."/>
            <person name="Cushman J."/>
            <person name="Schmutz J."/>
            <person name="Tran D."/>
            <person name="Hathwaick L.T."/>
            <person name="Yim W.C."/>
            <person name="Jenkins J."/>
            <person name="Mckie-Krisberg Z.M."/>
            <person name="Prochnik S."/>
            <person name="Lindquist E."/>
            <person name="Dockter R.B."/>
            <person name="Adam C."/>
            <person name="Molina H."/>
            <person name="Bunkerborg J."/>
            <person name="Jin E."/>
            <person name="Buchheim M."/>
            <person name="Magnuson J."/>
        </authorList>
    </citation>
    <scope>NUCLEOTIDE SEQUENCE</scope>
    <source>
        <strain evidence="13">CCAP 19/18</strain>
    </source>
</reference>
<dbReference type="InterPro" id="IPR036322">
    <property type="entry name" value="WD40_repeat_dom_sf"/>
</dbReference>
<evidence type="ECO:0000256" key="1">
    <source>
        <dbReference type="ARBA" id="ARBA00004230"/>
    </source>
</evidence>
<keyword evidence="3" id="KW-0963">Cytoplasm</keyword>
<keyword evidence="6 13" id="KW-0282">Flagellum</keyword>
<dbReference type="InterPro" id="IPR050630">
    <property type="entry name" value="WD_repeat_EMAP"/>
</dbReference>
<comment type="similarity">
    <text evidence="9">Belongs to the CFAP52 family.</text>
</comment>
<evidence type="ECO:0000256" key="9">
    <source>
        <dbReference type="ARBA" id="ARBA00029456"/>
    </source>
</evidence>
<protein>
    <recommendedName>
        <fullName evidence="10">Cilia- and flagella-associated protein 52</fullName>
    </recommendedName>
</protein>
<dbReference type="CDD" id="cd00200">
    <property type="entry name" value="WD40"/>
    <property type="match status" value="1"/>
</dbReference>
<comment type="subcellular location">
    <subcellularLocation>
        <location evidence="1">Cell projection</location>
        <location evidence="1">Cilium</location>
        <location evidence="1">Flagellum</location>
    </subcellularLocation>
    <subcellularLocation>
        <location evidence="2">Cytoplasm</location>
    </subcellularLocation>
</comment>
<accession>A0ABQ7GDL5</accession>
<dbReference type="Proteomes" id="UP000815325">
    <property type="component" value="Unassembled WGS sequence"/>
</dbReference>
<feature type="repeat" description="WD" evidence="11">
    <location>
        <begin position="515"/>
        <end position="547"/>
    </location>
</feature>
<dbReference type="InterPro" id="IPR015943">
    <property type="entry name" value="WD40/YVTN_repeat-like_dom_sf"/>
</dbReference>
<organism evidence="13 14">
    <name type="scientific">Dunaliella salina</name>
    <name type="common">Green alga</name>
    <name type="synonym">Protococcus salinus</name>
    <dbReference type="NCBI Taxonomy" id="3046"/>
    <lineage>
        <taxon>Eukaryota</taxon>
        <taxon>Viridiplantae</taxon>
        <taxon>Chlorophyta</taxon>
        <taxon>core chlorophytes</taxon>
        <taxon>Chlorophyceae</taxon>
        <taxon>CS clade</taxon>
        <taxon>Chlamydomonadales</taxon>
        <taxon>Dunaliellaceae</taxon>
        <taxon>Dunaliella</taxon>
    </lineage>
</organism>
<evidence type="ECO:0000313" key="14">
    <source>
        <dbReference type="Proteomes" id="UP000815325"/>
    </source>
</evidence>
<dbReference type="PANTHER" id="PTHR13720">
    <property type="entry name" value="WD-40 REPEAT PROTEIN"/>
    <property type="match status" value="1"/>
</dbReference>
<evidence type="ECO:0000256" key="6">
    <source>
        <dbReference type="ARBA" id="ARBA00022846"/>
    </source>
</evidence>
<proteinExistence type="inferred from homology"/>
<evidence type="ECO:0000256" key="3">
    <source>
        <dbReference type="ARBA" id="ARBA00022490"/>
    </source>
</evidence>
<dbReference type="PROSITE" id="PS50082">
    <property type="entry name" value="WD_REPEATS_2"/>
    <property type="match status" value="5"/>
</dbReference>
<dbReference type="Pfam" id="PF00400">
    <property type="entry name" value="WD40"/>
    <property type="match status" value="5"/>
</dbReference>
<feature type="repeat" description="WD" evidence="11">
    <location>
        <begin position="549"/>
        <end position="580"/>
    </location>
</feature>
<evidence type="ECO:0000256" key="5">
    <source>
        <dbReference type="ARBA" id="ARBA00022737"/>
    </source>
</evidence>
<dbReference type="Gene3D" id="2.130.10.10">
    <property type="entry name" value="YVTN repeat-like/Quinoprotein amine dehydrogenase"/>
    <property type="match status" value="3"/>
</dbReference>
<dbReference type="SUPFAM" id="SSF50969">
    <property type="entry name" value="YVTN repeat-like/Quinoprotein amine dehydrogenase"/>
    <property type="match status" value="1"/>
</dbReference>
<evidence type="ECO:0000259" key="12">
    <source>
        <dbReference type="Pfam" id="PF23342"/>
    </source>
</evidence>
<feature type="repeat" description="WD" evidence="11">
    <location>
        <begin position="591"/>
        <end position="632"/>
    </location>
</feature>
<keyword evidence="5" id="KW-0677">Repeat</keyword>
<keyword evidence="8" id="KW-0966">Cell projection</keyword>
<name>A0ABQ7GDL5_DUNSA</name>